<gene>
    <name evidence="2" type="ORF">J7337_000024</name>
</gene>
<dbReference type="KEGG" id="fmu:J7337_000024"/>
<accession>A0A9P8DQU4</accession>
<dbReference type="RefSeq" id="XP_044685491.1">
    <property type="nucleotide sequence ID" value="XM_044817789.1"/>
</dbReference>
<proteinExistence type="predicted"/>
<dbReference type="GeneID" id="68307881"/>
<organism evidence="2 3">
    <name type="scientific">Fusarium musae</name>
    <dbReference type="NCBI Taxonomy" id="1042133"/>
    <lineage>
        <taxon>Eukaryota</taxon>
        <taxon>Fungi</taxon>
        <taxon>Dikarya</taxon>
        <taxon>Ascomycota</taxon>
        <taxon>Pezizomycotina</taxon>
        <taxon>Sordariomycetes</taxon>
        <taxon>Hypocreomycetidae</taxon>
        <taxon>Hypocreales</taxon>
        <taxon>Nectriaceae</taxon>
        <taxon>Fusarium</taxon>
    </lineage>
</organism>
<dbReference type="AlphaFoldDB" id="A0A9P8DQU4"/>
<keyword evidence="1" id="KW-0812">Transmembrane</keyword>
<evidence type="ECO:0000313" key="3">
    <source>
        <dbReference type="Proteomes" id="UP000827133"/>
    </source>
</evidence>
<keyword evidence="1" id="KW-0472">Membrane</keyword>
<dbReference type="Proteomes" id="UP000827133">
    <property type="component" value="Unassembled WGS sequence"/>
</dbReference>
<name>A0A9P8DQU4_9HYPO</name>
<evidence type="ECO:0000313" key="2">
    <source>
        <dbReference type="EMBL" id="KAG9506492.1"/>
    </source>
</evidence>
<reference evidence="2" key="1">
    <citation type="journal article" date="2021" name="Mol. Plant Microbe Interact.">
        <title>Telomere to telomere genome assembly of Fusarium musae F31, causal agent of crown rot disease of banana.</title>
        <authorList>
            <person name="Degradi L."/>
            <person name="Tava V."/>
            <person name="Kunova A."/>
            <person name="Cortesi P."/>
            <person name="Saracchi M."/>
            <person name="Pasquali M."/>
        </authorList>
    </citation>
    <scope>NUCLEOTIDE SEQUENCE</scope>
    <source>
        <strain evidence="2">F31</strain>
    </source>
</reference>
<evidence type="ECO:0000256" key="1">
    <source>
        <dbReference type="SAM" id="Phobius"/>
    </source>
</evidence>
<protein>
    <submittedName>
        <fullName evidence="2">Uncharacterized protein</fullName>
    </submittedName>
</protein>
<comment type="caution">
    <text evidence="2">The sequence shown here is derived from an EMBL/GenBank/DDBJ whole genome shotgun (WGS) entry which is preliminary data.</text>
</comment>
<keyword evidence="1" id="KW-1133">Transmembrane helix</keyword>
<keyword evidence="3" id="KW-1185">Reference proteome</keyword>
<dbReference type="EMBL" id="JAHBCI010000001">
    <property type="protein sequence ID" value="KAG9506492.1"/>
    <property type="molecule type" value="Genomic_DNA"/>
</dbReference>
<sequence>MFIPALLAARGPITALTILVSTATFSAGAFFVALRNTALDCPRHSATNAACGVDILTDLVTFIAAAGATAGATFIGLTTPTPRDSPIFRVDGVDVDWYENANSHRHGLNRTIDNPAVVEWQFNHTSPIQKYITYEKDGYLHKRLDTGVDIPDPSGKRAYCRAYYDTRFWSDDLRNWEYRTTPAASVCKLHQYLPFYLDIQLTQLGGADIGEDLFYQFVNREWKAGCVWFRGNKAASGGIYEASFELGASCSQEEPAYLDCGKANYNVEVAGFNF</sequence>
<feature type="transmembrane region" description="Helical" evidence="1">
    <location>
        <begin position="12"/>
        <end position="34"/>
    </location>
</feature>
<feature type="transmembrane region" description="Helical" evidence="1">
    <location>
        <begin position="55"/>
        <end position="77"/>
    </location>
</feature>